<keyword evidence="3" id="KW-1185">Reference proteome</keyword>
<keyword evidence="1" id="KW-1133">Transmembrane helix</keyword>
<evidence type="ECO:0000313" key="2">
    <source>
        <dbReference type="EMBL" id="AAT88571.1"/>
    </source>
</evidence>
<organism evidence="2 3">
    <name type="scientific">Leifsonia xyli subsp. xyli (strain CTCB07)</name>
    <dbReference type="NCBI Taxonomy" id="281090"/>
    <lineage>
        <taxon>Bacteria</taxon>
        <taxon>Bacillati</taxon>
        <taxon>Actinomycetota</taxon>
        <taxon>Actinomycetes</taxon>
        <taxon>Micrococcales</taxon>
        <taxon>Microbacteriaceae</taxon>
        <taxon>Leifsonia</taxon>
    </lineage>
</organism>
<keyword evidence="1" id="KW-0472">Membrane</keyword>
<evidence type="ECO:0000256" key="1">
    <source>
        <dbReference type="SAM" id="Phobius"/>
    </source>
</evidence>
<dbReference type="RefSeq" id="WP_011185570.1">
    <property type="nucleotide sequence ID" value="NC_006087.1"/>
</dbReference>
<sequence>MTDPPLPSILSAAAPIAAWTLALLLAIASLCCMIATLRRPRRALVYTGAGLLALALLVITLPPHEAP</sequence>
<dbReference type="Proteomes" id="UP000001306">
    <property type="component" value="Chromosome"/>
</dbReference>
<evidence type="ECO:0000313" key="3">
    <source>
        <dbReference type="Proteomes" id="UP000001306"/>
    </source>
</evidence>
<dbReference type="KEGG" id="lxx:Lxx06120"/>
<feature type="transmembrane region" description="Helical" evidence="1">
    <location>
        <begin position="43"/>
        <end position="61"/>
    </location>
</feature>
<gene>
    <name evidence="2" type="ordered locus">Lxx06120</name>
</gene>
<dbReference type="STRING" id="281090.Lxx06120"/>
<name>Q6AGC4_LEIXX</name>
<reference evidence="2 3" key="1">
    <citation type="journal article" date="2004" name="Mol. Plant Microbe Interact.">
        <title>The genome sequence of the Gram-positive sugarcane pathogen Leifsonia xyli subsp. xyli.</title>
        <authorList>
            <person name="Monteiro-Vitorello C.B."/>
            <person name="Camargo L.E.A."/>
            <person name="Van Sluys M.A."/>
            <person name="Kitajima J.P."/>
            <person name="Truffi D."/>
            <person name="do Amaral A.M."/>
            <person name="Harakava R."/>
            <person name="de Oliveira J.C.F."/>
            <person name="Wood D."/>
            <person name="de Oliveira M.C."/>
            <person name="Miyaki C.Y."/>
            <person name="Takita M.A."/>
            <person name="da Silva A.C.R."/>
            <person name="Furlan L.R."/>
            <person name="Carraro D.M."/>
            <person name="Camarotte G."/>
            <person name="Almeida N.F. Jr."/>
            <person name="Carrer H."/>
            <person name="Coutinho L.L."/>
            <person name="El-Dorry H.A."/>
            <person name="Ferro M.I.T."/>
            <person name="Gagliardi P.R."/>
            <person name="Giglioti E."/>
            <person name="Goldman M.H.S."/>
            <person name="Goldman G.H."/>
            <person name="Kimura E.T."/>
            <person name="Ferro E.S."/>
            <person name="Kuramae E.E."/>
            <person name="Lemos E.G.M."/>
            <person name="Lemos M.V.F."/>
            <person name="Mauro S.M.Z."/>
            <person name="Machado M.A."/>
            <person name="Marino C.L."/>
            <person name="Menck C.F."/>
            <person name="Nunes L.R."/>
            <person name="Oliveira R.C."/>
            <person name="Pereira G.G."/>
            <person name="Siqueira W."/>
            <person name="de Souza A.A."/>
            <person name="Tsai S.M."/>
            <person name="Zanca A.S."/>
            <person name="Simpson A.J.G."/>
            <person name="Brumbley S.M."/>
            <person name="Setubal J.C."/>
        </authorList>
    </citation>
    <scope>NUCLEOTIDE SEQUENCE [LARGE SCALE GENOMIC DNA]</scope>
    <source>
        <strain evidence="2 3">CTCB07</strain>
    </source>
</reference>
<dbReference type="AlphaFoldDB" id="Q6AGC4"/>
<feature type="transmembrane region" description="Helical" evidence="1">
    <location>
        <begin position="12"/>
        <end position="36"/>
    </location>
</feature>
<proteinExistence type="predicted"/>
<accession>Q6AGC4</accession>
<dbReference type="HOGENOM" id="CLU_2807180_0_0_11"/>
<keyword evidence="1" id="KW-0812">Transmembrane</keyword>
<protein>
    <submittedName>
        <fullName evidence="2">Uncharacterized protein</fullName>
    </submittedName>
</protein>
<dbReference type="EMBL" id="AE016822">
    <property type="protein sequence ID" value="AAT88571.1"/>
    <property type="molecule type" value="Genomic_DNA"/>
</dbReference>